<dbReference type="EMBL" id="BRXR01000001">
    <property type="protein sequence ID" value="GLC29301.1"/>
    <property type="molecule type" value="Genomic_DNA"/>
</dbReference>
<evidence type="ECO:0000256" key="2">
    <source>
        <dbReference type="ARBA" id="ARBA00005695"/>
    </source>
</evidence>
<dbReference type="SUPFAM" id="SSF53850">
    <property type="entry name" value="Periplasmic binding protein-like II"/>
    <property type="match status" value="1"/>
</dbReference>
<feature type="domain" description="Solute-binding protein family 5" evidence="6">
    <location>
        <begin position="108"/>
        <end position="482"/>
    </location>
</feature>
<feature type="chain" id="PRO_5045551257" evidence="5">
    <location>
        <begin position="21"/>
        <end position="575"/>
    </location>
</feature>
<evidence type="ECO:0000313" key="8">
    <source>
        <dbReference type="Proteomes" id="UP001208567"/>
    </source>
</evidence>
<sequence>MKRKALLIISAVMTATMIFTSCGQKQKVIDNPGKSDTAKVDKKVQETKKAPNPEKLPQTSKDRKDTLIVGITAPSGKFNPIYSDSVYDSYVTSLVFDGLMTNDKEGNPIGLLAEKWDISQDNKTYTFHLKKGVKFSDGTELKASDVAFTYTALCDPKYDGPRVDAAEKLVGFKEYNKGDAKEVSGIKVIDDYTISFTLTDVKAPAIIGDFGYGIMSKNYYGFEKGSIQKLKDLFLKPMGTGAYKFKAYEAGQTVEFEKNDSYFRGAPKIANIIMKVTNSQTNIQELKSGGTDMDVIAAKPENINMLNEAGFLDLQFYPDNGYSYIGLNLRNDMFKDKKVRQALTYGLNRKGFVDSYYKGYADVCNAPMSPVSWAYTEDIEKYDYNAEKANKLLDEAGWVKKDDGWRYKDGKKFTIHWLTYTGSKYVDNLVPIVKENWKAIGVEVIPELMEFATLSEKVYDKQEFEMYNMAWSLSIDPDPSGIFAISQDTLGGFNSVGWRNDEAEKLVQEGLKTTDLEKRKEIYKKWTKMANDDLPYIFISQNKDMWAVSSKVKGIEISPYRDWTYDVWKAEIAAN</sequence>
<dbReference type="Gene3D" id="3.40.190.10">
    <property type="entry name" value="Periplasmic binding protein-like II"/>
    <property type="match status" value="1"/>
</dbReference>
<dbReference type="PROSITE" id="PS01040">
    <property type="entry name" value="SBP_BACTERIAL_5"/>
    <property type="match status" value="1"/>
</dbReference>
<name>A0ABQ5N2B0_9CLOT</name>
<comment type="similarity">
    <text evidence="2">Belongs to the bacterial solute-binding protein 5 family.</text>
</comment>
<dbReference type="InterPro" id="IPR000914">
    <property type="entry name" value="SBP_5_dom"/>
</dbReference>
<evidence type="ECO:0000256" key="3">
    <source>
        <dbReference type="ARBA" id="ARBA00022729"/>
    </source>
</evidence>
<dbReference type="PANTHER" id="PTHR30290:SF81">
    <property type="entry name" value="OLIGOPEPTIDE-BINDING PROTEIN OPPA"/>
    <property type="match status" value="1"/>
</dbReference>
<keyword evidence="8" id="KW-1185">Reference proteome</keyword>
<gene>
    <name evidence="7" type="primary">appA_2</name>
    <name evidence="7" type="ORF">bsdE14_07110</name>
</gene>
<evidence type="ECO:0000259" key="6">
    <source>
        <dbReference type="Pfam" id="PF00496"/>
    </source>
</evidence>
<proteinExistence type="inferred from homology"/>
<dbReference type="Pfam" id="PF00496">
    <property type="entry name" value="SBP_bac_5"/>
    <property type="match status" value="1"/>
</dbReference>
<dbReference type="PROSITE" id="PS51257">
    <property type="entry name" value="PROKAR_LIPOPROTEIN"/>
    <property type="match status" value="1"/>
</dbReference>
<comment type="subcellular location">
    <subcellularLocation>
        <location evidence="1">Cell membrane</location>
        <topology evidence="1">Lipid-anchor</topology>
    </subcellularLocation>
</comment>
<dbReference type="PIRSF" id="PIRSF002741">
    <property type="entry name" value="MppA"/>
    <property type="match status" value="1"/>
</dbReference>
<feature type="signal peptide" evidence="5">
    <location>
        <begin position="1"/>
        <end position="20"/>
    </location>
</feature>
<feature type="region of interest" description="Disordered" evidence="4">
    <location>
        <begin position="44"/>
        <end position="63"/>
    </location>
</feature>
<evidence type="ECO:0000256" key="5">
    <source>
        <dbReference type="SAM" id="SignalP"/>
    </source>
</evidence>
<dbReference type="Gene3D" id="3.10.105.10">
    <property type="entry name" value="Dipeptide-binding Protein, Domain 3"/>
    <property type="match status" value="1"/>
</dbReference>
<comment type="caution">
    <text evidence="7">The sequence shown here is derived from an EMBL/GenBank/DDBJ whole genome shotgun (WGS) entry which is preliminary data.</text>
</comment>
<reference evidence="7 8" key="1">
    <citation type="journal article" date="2024" name="Int. J. Syst. Evol. Microbiol.">
        <title>Clostridium omnivorum sp. nov., isolated from anoxic soil under the treatment of reductive soil disinfestation.</title>
        <authorList>
            <person name="Ueki A."/>
            <person name="Tonouchi A."/>
            <person name="Kaku N."/>
            <person name="Honma S."/>
            <person name="Ueki K."/>
        </authorList>
    </citation>
    <scope>NUCLEOTIDE SEQUENCE [LARGE SCALE GENOMIC DNA]</scope>
    <source>
        <strain evidence="7 8">E14</strain>
    </source>
</reference>
<evidence type="ECO:0000313" key="7">
    <source>
        <dbReference type="EMBL" id="GLC29301.1"/>
    </source>
</evidence>
<dbReference type="Gene3D" id="3.90.76.10">
    <property type="entry name" value="Dipeptide-binding Protein, Domain 1"/>
    <property type="match status" value="1"/>
</dbReference>
<protein>
    <submittedName>
        <fullName evidence="7">Peptide-binding protein</fullName>
    </submittedName>
</protein>
<dbReference type="InterPro" id="IPR030678">
    <property type="entry name" value="Peptide/Ni-bd"/>
</dbReference>
<dbReference type="PANTHER" id="PTHR30290">
    <property type="entry name" value="PERIPLASMIC BINDING COMPONENT OF ABC TRANSPORTER"/>
    <property type="match status" value="1"/>
</dbReference>
<keyword evidence="3 5" id="KW-0732">Signal</keyword>
<dbReference type="RefSeq" id="WP_264848592.1">
    <property type="nucleotide sequence ID" value="NZ_BRXR01000001.1"/>
</dbReference>
<evidence type="ECO:0000256" key="1">
    <source>
        <dbReference type="ARBA" id="ARBA00004193"/>
    </source>
</evidence>
<dbReference type="Proteomes" id="UP001208567">
    <property type="component" value="Unassembled WGS sequence"/>
</dbReference>
<dbReference type="InterPro" id="IPR023765">
    <property type="entry name" value="SBP_5_CS"/>
</dbReference>
<dbReference type="InterPro" id="IPR039424">
    <property type="entry name" value="SBP_5"/>
</dbReference>
<accession>A0ABQ5N2B0</accession>
<evidence type="ECO:0000256" key="4">
    <source>
        <dbReference type="SAM" id="MobiDB-lite"/>
    </source>
</evidence>
<organism evidence="7 8">
    <name type="scientific">Clostridium omnivorum</name>
    <dbReference type="NCBI Taxonomy" id="1604902"/>
    <lineage>
        <taxon>Bacteria</taxon>
        <taxon>Bacillati</taxon>
        <taxon>Bacillota</taxon>
        <taxon>Clostridia</taxon>
        <taxon>Eubacteriales</taxon>
        <taxon>Clostridiaceae</taxon>
        <taxon>Clostridium</taxon>
    </lineage>
</organism>